<evidence type="ECO:0000313" key="3">
    <source>
        <dbReference type="Proteomes" id="UP000539111"/>
    </source>
</evidence>
<evidence type="ECO:0000313" key="2">
    <source>
        <dbReference type="EMBL" id="NYI67021.1"/>
    </source>
</evidence>
<feature type="transmembrane region" description="Helical" evidence="1">
    <location>
        <begin position="15"/>
        <end position="38"/>
    </location>
</feature>
<keyword evidence="1" id="KW-0812">Transmembrane</keyword>
<sequence length="184" mass="20537">MDYLASDNWWLTTGLQGVIGSIVGVLGTVGVLLATLWVQSKRIEETDVQNETQRVLGESNEFGRMLLPAAAGRGASEVEIVTKCMELSQDVGFLSIRARRTDPHFADFLALMQDWVSRGVFGDQKISSSKINKQECINATANLKQHLKTKLSEPNVYRRCNKRERDRALSGVHQLMDITAEKSQ</sequence>
<organism evidence="2 3">
    <name type="scientific">Spelaeicoccus albus</name>
    <dbReference type="NCBI Taxonomy" id="1280376"/>
    <lineage>
        <taxon>Bacteria</taxon>
        <taxon>Bacillati</taxon>
        <taxon>Actinomycetota</taxon>
        <taxon>Actinomycetes</taxon>
        <taxon>Micrococcales</taxon>
        <taxon>Brevibacteriaceae</taxon>
        <taxon>Spelaeicoccus</taxon>
    </lineage>
</organism>
<comment type="caution">
    <text evidence="2">The sequence shown here is derived from an EMBL/GenBank/DDBJ whole genome shotgun (WGS) entry which is preliminary data.</text>
</comment>
<dbReference type="AlphaFoldDB" id="A0A7Z0ABA1"/>
<dbReference type="RefSeq" id="WP_179426726.1">
    <property type="nucleotide sequence ID" value="NZ_JACBZP010000001.1"/>
</dbReference>
<gene>
    <name evidence="2" type="ORF">BJY26_001327</name>
</gene>
<dbReference type="EMBL" id="JACBZP010000001">
    <property type="protein sequence ID" value="NYI67021.1"/>
    <property type="molecule type" value="Genomic_DNA"/>
</dbReference>
<protein>
    <submittedName>
        <fullName evidence="2">Uncharacterized protein</fullName>
    </submittedName>
</protein>
<keyword evidence="1" id="KW-0472">Membrane</keyword>
<name>A0A7Z0ABA1_9MICO</name>
<proteinExistence type="predicted"/>
<reference evidence="2 3" key="1">
    <citation type="submission" date="2020-07" db="EMBL/GenBank/DDBJ databases">
        <title>Sequencing the genomes of 1000 actinobacteria strains.</title>
        <authorList>
            <person name="Klenk H.-P."/>
        </authorList>
    </citation>
    <scope>NUCLEOTIDE SEQUENCE [LARGE SCALE GENOMIC DNA]</scope>
    <source>
        <strain evidence="2 3">DSM 26341</strain>
    </source>
</reference>
<keyword evidence="3" id="KW-1185">Reference proteome</keyword>
<evidence type="ECO:0000256" key="1">
    <source>
        <dbReference type="SAM" id="Phobius"/>
    </source>
</evidence>
<accession>A0A7Z0ABA1</accession>
<dbReference type="Proteomes" id="UP000539111">
    <property type="component" value="Unassembled WGS sequence"/>
</dbReference>
<keyword evidence="1" id="KW-1133">Transmembrane helix</keyword>